<gene>
    <name evidence="2" type="ORF">HPB48_003995</name>
</gene>
<name>A0A9J6GK56_HAELO</name>
<reference evidence="2 3" key="1">
    <citation type="journal article" date="2020" name="Cell">
        <title>Large-Scale Comparative Analyses of Tick Genomes Elucidate Their Genetic Diversity and Vector Capacities.</title>
        <authorList>
            <consortium name="Tick Genome and Microbiome Consortium (TIGMIC)"/>
            <person name="Jia N."/>
            <person name="Wang J."/>
            <person name="Shi W."/>
            <person name="Du L."/>
            <person name="Sun Y."/>
            <person name="Zhan W."/>
            <person name="Jiang J.F."/>
            <person name="Wang Q."/>
            <person name="Zhang B."/>
            <person name="Ji P."/>
            <person name="Bell-Sakyi L."/>
            <person name="Cui X.M."/>
            <person name="Yuan T.T."/>
            <person name="Jiang B.G."/>
            <person name="Yang W.F."/>
            <person name="Lam T.T."/>
            <person name="Chang Q.C."/>
            <person name="Ding S.J."/>
            <person name="Wang X.J."/>
            <person name="Zhu J.G."/>
            <person name="Ruan X.D."/>
            <person name="Zhao L."/>
            <person name="Wei J.T."/>
            <person name="Ye R.Z."/>
            <person name="Que T.C."/>
            <person name="Du C.H."/>
            <person name="Zhou Y.H."/>
            <person name="Cheng J.X."/>
            <person name="Dai P.F."/>
            <person name="Guo W.B."/>
            <person name="Han X.H."/>
            <person name="Huang E.J."/>
            <person name="Li L.F."/>
            <person name="Wei W."/>
            <person name="Gao Y.C."/>
            <person name="Liu J.Z."/>
            <person name="Shao H.Z."/>
            <person name="Wang X."/>
            <person name="Wang C.C."/>
            <person name="Yang T.C."/>
            <person name="Huo Q.B."/>
            <person name="Li W."/>
            <person name="Chen H.Y."/>
            <person name="Chen S.E."/>
            <person name="Zhou L.G."/>
            <person name="Ni X.B."/>
            <person name="Tian J.H."/>
            <person name="Sheng Y."/>
            <person name="Liu T."/>
            <person name="Pan Y.S."/>
            <person name="Xia L.Y."/>
            <person name="Li J."/>
            <person name="Zhao F."/>
            <person name="Cao W.C."/>
        </authorList>
    </citation>
    <scope>NUCLEOTIDE SEQUENCE [LARGE SCALE GENOMIC DNA]</scope>
    <source>
        <strain evidence="2">HaeL-2018</strain>
    </source>
</reference>
<dbReference type="OrthoDB" id="6491597at2759"/>
<protein>
    <recommendedName>
        <fullName evidence="1">Integrase zinc-binding domain-containing protein</fullName>
    </recommendedName>
</protein>
<comment type="caution">
    <text evidence="2">The sequence shown here is derived from an EMBL/GenBank/DDBJ whole genome shotgun (WGS) entry which is preliminary data.</text>
</comment>
<feature type="domain" description="Integrase zinc-binding" evidence="1">
    <location>
        <begin position="75"/>
        <end position="119"/>
    </location>
</feature>
<dbReference type="EMBL" id="JABSTR010000007">
    <property type="protein sequence ID" value="KAH9374840.1"/>
    <property type="molecule type" value="Genomic_DNA"/>
</dbReference>
<dbReference type="Gene3D" id="1.10.340.70">
    <property type="match status" value="1"/>
</dbReference>
<keyword evidence="3" id="KW-1185">Reference proteome</keyword>
<sequence>MKIVEATVSRGLRVTLGELADKQMKDASLKECFRKVGEEARRTCNPMVYRFQIAEGVLVRHCTFGGGRQVNQVVVPKGLRGSVLRRRHVSTRDGHLRARQTAAKITEEFFWPRLHSDVR</sequence>
<accession>A0A9J6GK56</accession>
<dbReference type="AlphaFoldDB" id="A0A9J6GK56"/>
<evidence type="ECO:0000313" key="3">
    <source>
        <dbReference type="Proteomes" id="UP000821853"/>
    </source>
</evidence>
<evidence type="ECO:0000259" key="1">
    <source>
        <dbReference type="Pfam" id="PF17921"/>
    </source>
</evidence>
<dbReference type="InterPro" id="IPR041588">
    <property type="entry name" value="Integrase_H2C2"/>
</dbReference>
<dbReference type="FunFam" id="1.10.340.70:FF:000001">
    <property type="entry name" value="Retrovirus-related Pol polyprotein from transposon gypsy-like Protein"/>
    <property type="match status" value="1"/>
</dbReference>
<dbReference type="Proteomes" id="UP000821853">
    <property type="component" value="Chromosome 5"/>
</dbReference>
<evidence type="ECO:0000313" key="2">
    <source>
        <dbReference type="EMBL" id="KAH9374840.1"/>
    </source>
</evidence>
<dbReference type="Pfam" id="PF17921">
    <property type="entry name" value="Integrase_H2C2"/>
    <property type="match status" value="1"/>
</dbReference>
<dbReference type="VEuPathDB" id="VectorBase:HLOH_050063"/>
<organism evidence="2 3">
    <name type="scientific">Haemaphysalis longicornis</name>
    <name type="common">Bush tick</name>
    <dbReference type="NCBI Taxonomy" id="44386"/>
    <lineage>
        <taxon>Eukaryota</taxon>
        <taxon>Metazoa</taxon>
        <taxon>Ecdysozoa</taxon>
        <taxon>Arthropoda</taxon>
        <taxon>Chelicerata</taxon>
        <taxon>Arachnida</taxon>
        <taxon>Acari</taxon>
        <taxon>Parasitiformes</taxon>
        <taxon>Ixodida</taxon>
        <taxon>Ixodoidea</taxon>
        <taxon>Ixodidae</taxon>
        <taxon>Haemaphysalinae</taxon>
        <taxon>Haemaphysalis</taxon>
    </lineage>
</organism>
<proteinExistence type="predicted"/>